<sequence length="396" mass="46316">MKKLLLHIGAPKTGTTSIQEALFNASIRGELKDIDYPAHLHPWMRGNHRFVELLYSDRNRQLRRYTASSLLASLVTRQIVRSLNKQLPEAFARSDSIILSAENFSSLPVAAIQRLHDHMKELGVDETAVVYYVREPASSYLSDLQQLVKTSGNLKSFSKYYSAFRQNIERWASVYGDRLIVRPYDSSLLHEYDVVEDFVHIAEQFFGRELSLTDRPRANTSISAEGMFILNEYRKRYYPDKNRRFKADTNMLTHILQKRISFITQNRPVLKQNIINIVQANHHENLKWLKENWCPDFPVQPDPPAIADATSAEETGALTVDDIIVTRSPEQTCKLIRYIMGNTDRHWLASGHMNRPWQPLSRYTKFFLVPFHFFRRWFVTRLLQYRLWKLAHDLCD</sequence>
<dbReference type="SUPFAM" id="SSF52540">
    <property type="entry name" value="P-loop containing nucleoside triphosphate hydrolases"/>
    <property type="match status" value="1"/>
</dbReference>
<comment type="caution">
    <text evidence="1">The sequence shown here is derived from an EMBL/GenBank/DDBJ whole genome shotgun (WGS) entry which is preliminary data.</text>
</comment>
<proteinExistence type="predicted"/>
<dbReference type="Gene3D" id="3.40.50.300">
    <property type="entry name" value="P-loop containing nucleotide triphosphate hydrolases"/>
    <property type="match status" value="1"/>
</dbReference>
<reference evidence="1" key="1">
    <citation type="submission" date="2022-08" db="EMBL/GenBank/DDBJ databases">
        <title>Genomic Encyclopedia of Type Strains, Phase III (KMG-III): the genomes of soil and plant-associated and newly described type strains.</title>
        <authorList>
            <person name="Whitman W."/>
        </authorList>
    </citation>
    <scope>NUCLEOTIDE SEQUENCE</scope>
    <source>
        <strain evidence="1">HMT 1</strain>
    </source>
</reference>
<dbReference type="InterPro" id="IPR027417">
    <property type="entry name" value="P-loop_NTPase"/>
</dbReference>
<keyword evidence="2" id="KW-1185">Reference proteome</keyword>
<protein>
    <recommendedName>
        <fullName evidence="3">Sulfotransferase family protein</fullName>
    </recommendedName>
</protein>
<accession>A0AAE3HPC8</accession>
<evidence type="ECO:0000313" key="1">
    <source>
        <dbReference type="EMBL" id="MCS3904363.1"/>
    </source>
</evidence>
<dbReference type="Proteomes" id="UP001204445">
    <property type="component" value="Unassembled WGS sequence"/>
</dbReference>
<evidence type="ECO:0008006" key="3">
    <source>
        <dbReference type="Google" id="ProtNLM"/>
    </source>
</evidence>
<dbReference type="AlphaFoldDB" id="A0AAE3HPC8"/>
<gene>
    <name evidence="1" type="ORF">J2T55_002399</name>
</gene>
<dbReference type="RefSeq" id="WP_259057172.1">
    <property type="nucleotide sequence ID" value="NZ_JANUCT010000021.1"/>
</dbReference>
<name>A0AAE3HPC8_9GAMM</name>
<evidence type="ECO:0000313" key="2">
    <source>
        <dbReference type="Proteomes" id="UP001204445"/>
    </source>
</evidence>
<organism evidence="1 2">
    <name type="scientific">Methylohalomonas lacus</name>
    <dbReference type="NCBI Taxonomy" id="398773"/>
    <lineage>
        <taxon>Bacteria</taxon>
        <taxon>Pseudomonadati</taxon>
        <taxon>Pseudomonadota</taxon>
        <taxon>Gammaproteobacteria</taxon>
        <taxon>Methylohalomonadales</taxon>
        <taxon>Methylohalomonadaceae</taxon>
        <taxon>Methylohalomonas</taxon>
    </lineage>
</organism>
<dbReference type="EMBL" id="JANUCT010000021">
    <property type="protein sequence ID" value="MCS3904363.1"/>
    <property type="molecule type" value="Genomic_DNA"/>
</dbReference>